<dbReference type="InterPro" id="IPR007197">
    <property type="entry name" value="rSAM"/>
</dbReference>
<dbReference type="GO" id="GO:0005829">
    <property type="term" value="C:cytosol"/>
    <property type="evidence" value="ECO:0007669"/>
    <property type="project" value="TreeGrafter"/>
</dbReference>
<keyword evidence="3" id="KW-0479">Metal-binding</keyword>
<dbReference type="SFLD" id="SFLDG01082">
    <property type="entry name" value="B12-binding_domain_containing"/>
    <property type="match status" value="1"/>
</dbReference>
<comment type="caution">
    <text evidence="8">The sequence shown here is derived from an EMBL/GenBank/DDBJ whole genome shotgun (WGS) entry which is preliminary data.</text>
</comment>
<dbReference type="SMART" id="SM00729">
    <property type="entry name" value="Elp3"/>
    <property type="match status" value="1"/>
</dbReference>
<dbReference type="CDD" id="cd01335">
    <property type="entry name" value="Radical_SAM"/>
    <property type="match status" value="1"/>
</dbReference>
<dbReference type="Proteomes" id="UP000178082">
    <property type="component" value="Unassembled WGS sequence"/>
</dbReference>
<dbReference type="Pfam" id="PF04055">
    <property type="entry name" value="Radical_SAM"/>
    <property type="match status" value="1"/>
</dbReference>
<dbReference type="InterPro" id="IPR036724">
    <property type="entry name" value="Cobalamin-bd_sf"/>
</dbReference>
<dbReference type="SFLD" id="SFLDS00029">
    <property type="entry name" value="Radical_SAM"/>
    <property type="match status" value="1"/>
</dbReference>
<dbReference type="GO" id="GO:0046872">
    <property type="term" value="F:metal ion binding"/>
    <property type="evidence" value="ECO:0007669"/>
    <property type="project" value="UniProtKB-KW"/>
</dbReference>
<proteinExistence type="predicted"/>
<evidence type="ECO:0000313" key="9">
    <source>
        <dbReference type="Proteomes" id="UP000178082"/>
    </source>
</evidence>
<organism evidence="8 9">
    <name type="scientific">Candidatus Schekmanbacteria bacterium RIFCSPLOWO2_12_FULL_38_15</name>
    <dbReference type="NCBI Taxonomy" id="1817883"/>
    <lineage>
        <taxon>Bacteria</taxon>
        <taxon>Candidatus Schekmaniibacteriota</taxon>
    </lineage>
</organism>
<dbReference type="EMBL" id="MGDI01000001">
    <property type="protein sequence ID" value="OGL55413.1"/>
    <property type="molecule type" value="Genomic_DNA"/>
</dbReference>
<keyword evidence="5" id="KW-0411">Iron-sulfur</keyword>
<dbReference type="InterPro" id="IPR006158">
    <property type="entry name" value="Cobalamin-bd"/>
</dbReference>
<dbReference type="InterPro" id="IPR051198">
    <property type="entry name" value="BchE-like"/>
</dbReference>
<dbReference type="Gene3D" id="3.40.50.280">
    <property type="entry name" value="Cobalamin-binding domain"/>
    <property type="match status" value="1"/>
</dbReference>
<dbReference type="PROSITE" id="PS51918">
    <property type="entry name" value="RADICAL_SAM"/>
    <property type="match status" value="1"/>
</dbReference>
<dbReference type="PROSITE" id="PS51332">
    <property type="entry name" value="B12_BINDING"/>
    <property type="match status" value="1"/>
</dbReference>
<dbReference type="InterPro" id="IPR058240">
    <property type="entry name" value="rSAM_sf"/>
</dbReference>
<feature type="domain" description="B12-binding" evidence="6">
    <location>
        <begin position="10"/>
        <end position="190"/>
    </location>
</feature>
<evidence type="ECO:0000256" key="1">
    <source>
        <dbReference type="ARBA" id="ARBA00001966"/>
    </source>
</evidence>
<keyword evidence="2" id="KW-0949">S-adenosyl-L-methionine</keyword>
<dbReference type="GO" id="GO:0003824">
    <property type="term" value="F:catalytic activity"/>
    <property type="evidence" value="ECO:0007669"/>
    <property type="project" value="InterPro"/>
</dbReference>
<evidence type="ECO:0000313" key="8">
    <source>
        <dbReference type="EMBL" id="OGL55413.1"/>
    </source>
</evidence>
<dbReference type="AlphaFoldDB" id="A0A1F7SNS5"/>
<protein>
    <submittedName>
        <fullName evidence="8">Uncharacterized protein</fullName>
    </submittedName>
</protein>
<dbReference type="InterPro" id="IPR023404">
    <property type="entry name" value="rSAM_horseshoe"/>
</dbReference>
<dbReference type="SUPFAM" id="SSF102114">
    <property type="entry name" value="Radical SAM enzymes"/>
    <property type="match status" value="1"/>
</dbReference>
<dbReference type="GO" id="GO:0051536">
    <property type="term" value="F:iron-sulfur cluster binding"/>
    <property type="evidence" value="ECO:0007669"/>
    <property type="project" value="UniProtKB-KW"/>
</dbReference>
<evidence type="ECO:0000256" key="2">
    <source>
        <dbReference type="ARBA" id="ARBA00022691"/>
    </source>
</evidence>
<dbReference type="STRING" id="1817883.A3G31_01205"/>
<dbReference type="Gene3D" id="3.80.30.20">
    <property type="entry name" value="tm_1862 like domain"/>
    <property type="match status" value="1"/>
</dbReference>
<dbReference type="SUPFAM" id="SSF52242">
    <property type="entry name" value="Cobalamin (vitamin B12)-binding domain"/>
    <property type="match status" value="1"/>
</dbReference>
<comment type="cofactor">
    <cofactor evidence="1">
        <name>[4Fe-4S] cluster</name>
        <dbReference type="ChEBI" id="CHEBI:49883"/>
    </cofactor>
</comment>
<evidence type="ECO:0000256" key="4">
    <source>
        <dbReference type="ARBA" id="ARBA00023004"/>
    </source>
</evidence>
<gene>
    <name evidence="8" type="ORF">A3G31_01205</name>
</gene>
<keyword evidence="4" id="KW-0408">Iron</keyword>
<evidence type="ECO:0000256" key="5">
    <source>
        <dbReference type="ARBA" id="ARBA00023014"/>
    </source>
</evidence>
<sequence>MKKPHLLLVNPWIFDFAAFDLWLKPLGLLYIADILLKNSYEISFIDCLDRNNEKLLKLQKLDKPKNKKYGCGNFFRSEVKKPEILRDIPKKYCRYGITEEIFIEELKKIKKPDAILVTSTMTYWYPGVFRAIEILKDNFKNVPVILGGIYATLCHEHALKFSGADFVFKGSNLNEIIKLISGMAKSNISFILSIDEFPSPAFSLYKRLDYACILTSYGCPFNCTYCASRILHKSFIQIKPEKIISEIGNLHKNFGINNFAFYDDALLVNPVNHLENIMDGINKLDISCYFHTPNGLHPKYITESLAEKMYSAGFKTLRLSLETADMELQKITGGKVTNDEFEKAVGFLKKTGFTSKELGAYIFIGHPNQTKNDVMNSISYVIKNGVMPFIVEYSPIPGTVEWNNLVKKGIIEENIDPLLHNNSVFFRKFFRWEEADLQKAKSVIKAYLNA</sequence>
<evidence type="ECO:0000259" key="6">
    <source>
        <dbReference type="PROSITE" id="PS51332"/>
    </source>
</evidence>
<dbReference type="PANTHER" id="PTHR43409:SF15">
    <property type="entry name" value="PUTATIVE-RELATED"/>
    <property type="match status" value="1"/>
</dbReference>
<dbReference type="PANTHER" id="PTHR43409">
    <property type="entry name" value="ANAEROBIC MAGNESIUM-PROTOPORPHYRIN IX MONOMETHYL ESTER CYCLASE-RELATED"/>
    <property type="match status" value="1"/>
</dbReference>
<accession>A0A1F7SNS5</accession>
<evidence type="ECO:0000259" key="7">
    <source>
        <dbReference type="PROSITE" id="PS51918"/>
    </source>
</evidence>
<name>A0A1F7SNS5_9BACT</name>
<dbReference type="GO" id="GO:0031419">
    <property type="term" value="F:cobalamin binding"/>
    <property type="evidence" value="ECO:0007669"/>
    <property type="project" value="InterPro"/>
</dbReference>
<dbReference type="InterPro" id="IPR006638">
    <property type="entry name" value="Elp3/MiaA/NifB-like_rSAM"/>
</dbReference>
<reference evidence="8 9" key="1">
    <citation type="journal article" date="2016" name="Nat. Commun.">
        <title>Thousands of microbial genomes shed light on interconnected biogeochemical processes in an aquifer system.</title>
        <authorList>
            <person name="Anantharaman K."/>
            <person name="Brown C.T."/>
            <person name="Hug L.A."/>
            <person name="Sharon I."/>
            <person name="Castelle C.J."/>
            <person name="Probst A.J."/>
            <person name="Thomas B.C."/>
            <person name="Singh A."/>
            <person name="Wilkins M.J."/>
            <person name="Karaoz U."/>
            <person name="Brodie E.L."/>
            <person name="Williams K.H."/>
            <person name="Hubbard S.S."/>
            <person name="Banfield J.F."/>
        </authorList>
    </citation>
    <scope>NUCLEOTIDE SEQUENCE [LARGE SCALE GENOMIC DNA]</scope>
</reference>
<evidence type="ECO:0000256" key="3">
    <source>
        <dbReference type="ARBA" id="ARBA00022723"/>
    </source>
</evidence>
<feature type="domain" description="Radical SAM core" evidence="7">
    <location>
        <begin position="205"/>
        <end position="434"/>
    </location>
</feature>